<dbReference type="OrthoDB" id="1489153at2"/>
<dbReference type="AlphaFoldDB" id="A0A6N4SN90"/>
<dbReference type="EMBL" id="CP000383">
    <property type="protein sequence ID" value="ABG57722.1"/>
    <property type="molecule type" value="Genomic_DNA"/>
</dbReference>
<proteinExistence type="predicted"/>
<dbReference type="NCBIfam" id="TIGR04183">
    <property type="entry name" value="Por_Secre_tail"/>
    <property type="match status" value="1"/>
</dbReference>
<keyword evidence="1" id="KW-0732">Signal</keyword>
<evidence type="ECO:0000313" key="2">
    <source>
        <dbReference type="EMBL" id="ABG57722.1"/>
    </source>
</evidence>
<dbReference type="InterPro" id="IPR030916">
    <property type="entry name" value="ELWxxDGT_rpt"/>
</dbReference>
<evidence type="ECO:0008006" key="4">
    <source>
        <dbReference type="Google" id="ProtNLM"/>
    </source>
</evidence>
<feature type="chain" id="PRO_5026883860" description="Secretion system C-terminal sorting domain-containing protein" evidence="1">
    <location>
        <begin position="24"/>
        <end position="568"/>
    </location>
</feature>
<dbReference type="NCBIfam" id="TIGR04534">
    <property type="entry name" value="ELWxxDGT_rpt"/>
    <property type="match status" value="1"/>
</dbReference>
<evidence type="ECO:0000313" key="3">
    <source>
        <dbReference type="Proteomes" id="UP000001822"/>
    </source>
</evidence>
<reference evidence="2 3" key="1">
    <citation type="journal article" date="2007" name="Appl. Environ. Microbiol.">
        <title>Genome sequence of the cellulolytic gliding bacterium Cytophaga hutchinsonii.</title>
        <authorList>
            <person name="Xie G."/>
            <person name="Bruce D.C."/>
            <person name="Challacombe J.F."/>
            <person name="Chertkov O."/>
            <person name="Detter J.C."/>
            <person name="Gilna P."/>
            <person name="Han C.S."/>
            <person name="Lucas S."/>
            <person name="Misra M."/>
            <person name="Myers G.L."/>
            <person name="Richardson P."/>
            <person name="Tapia R."/>
            <person name="Thayer N."/>
            <person name="Thompson L.S."/>
            <person name="Brettin T.S."/>
            <person name="Henrissat B."/>
            <person name="Wilson D.B."/>
            <person name="McBride M.J."/>
        </authorList>
    </citation>
    <scope>NUCLEOTIDE SEQUENCE [LARGE SCALE GENOMIC DNA]</scope>
    <source>
        <strain evidence="3">ATCC 33406 / DSM 1761 / CIP 103989 / NBRC 15051 / NCIMB 9469 / D465</strain>
    </source>
</reference>
<dbReference type="RefSeq" id="WP_011583838.1">
    <property type="nucleotide sequence ID" value="NC_008255.1"/>
</dbReference>
<dbReference type="SUPFAM" id="SSF69304">
    <property type="entry name" value="Tricorn protease N-terminal domain"/>
    <property type="match status" value="1"/>
</dbReference>
<dbReference type="KEGG" id="chu:CHU_0433"/>
<organism evidence="2 3">
    <name type="scientific">Cytophaga hutchinsonii (strain ATCC 33406 / DSM 1761 / CIP 103989 / NBRC 15051 / NCIMB 9469 / D465)</name>
    <dbReference type="NCBI Taxonomy" id="269798"/>
    <lineage>
        <taxon>Bacteria</taxon>
        <taxon>Pseudomonadati</taxon>
        <taxon>Bacteroidota</taxon>
        <taxon>Cytophagia</taxon>
        <taxon>Cytophagales</taxon>
        <taxon>Cytophagaceae</taxon>
        <taxon>Cytophaga</taxon>
    </lineage>
</organism>
<gene>
    <name evidence="2" type="ordered locus">CHU_0433</name>
</gene>
<dbReference type="InterPro" id="IPR026444">
    <property type="entry name" value="Secre_tail"/>
</dbReference>
<protein>
    <recommendedName>
        <fullName evidence="4">Secretion system C-terminal sorting domain-containing protein</fullName>
    </recommendedName>
</protein>
<evidence type="ECO:0000256" key="1">
    <source>
        <dbReference type="SAM" id="SignalP"/>
    </source>
</evidence>
<accession>A0A6N4SN90</accession>
<feature type="signal peptide" evidence="1">
    <location>
        <begin position="1"/>
        <end position="23"/>
    </location>
</feature>
<sequence length="568" mass="62666">MKKITTYYLFLISFFFFNNYAQSQDYYSLISSVANCGISSGFVKTTTHIYVAMGCNSSGFELYVSDGTEPLRLVKQINATGAGWGADIGNFLPVGNKLYFTAKDDGQDNAELWMTDATEAGTKKIREIASGSRGSYPSYLTEMNGIVYFVAYSFEYGQELWRTDGTTNGTYPIIDMDEGSNGGLTNTRDLHAHGNTIYFCGRSSNNKFTEELYKTDGTESGTVLIKDINTVPFENSTSNQPSFPKYFFSYGNIILFTANDGIHGTELWKTDGTTAGTVLVKDINSGAGSSNPAESDSHYNQYILYKGEVYFAANDGVHGIELWKTDGTENGTVMVKDLSIESAQYQNVSHGKPCYPTIYKDKFYFYAYSSSYSLEEVSGAKAAGYQVWESDGTSAGTTQVTSSSPPAFAYPLRVCNDLVYFNYAYNASSILMKYDGAVLDTVTNKTSQDKYLHAANAGVCFNNTFYFNAGSTNRTYSFWEMSKGITTAITHSEKEEEENYYIIKDAQLEILTPYKISEIKVITAAGSEIAVPRLGPATFDVSALPAGMYIIKTNTDEKTLTKKIVLVK</sequence>
<keyword evidence="3" id="KW-1185">Reference proteome</keyword>
<dbReference type="Proteomes" id="UP000001822">
    <property type="component" value="Chromosome"/>
</dbReference>
<name>A0A6N4SN90_CYTH3</name>